<dbReference type="Gene3D" id="2.40.40.20">
    <property type="match status" value="1"/>
</dbReference>
<dbReference type="PIRSF" id="PIRSF036643">
    <property type="entry name" value="FDH_alpha"/>
    <property type="match status" value="1"/>
</dbReference>
<dbReference type="GO" id="GO:0046872">
    <property type="term" value="F:metal ion binding"/>
    <property type="evidence" value="ECO:0007669"/>
    <property type="project" value="UniProtKB-KW"/>
</dbReference>
<evidence type="ECO:0000256" key="2">
    <source>
        <dbReference type="ARBA" id="ARBA00001966"/>
    </source>
</evidence>
<dbReference type="Gene3D" id="1.10.10.1100">
    <property type="entry name" value="BFD-like [2Fe-2S]-binding domain"/>
    <property type="match status" value="1"/>
</dbReference>
<dbReference type="PATRIC" id="fig|267850.7.peg.3065"/>
<dbReference type="InterPro" id="IPR009010">
    <property type="entry name" value="Asp_de-COase-like_dom_sf"/>
</dbReference>
<dbReference type="InterPro" id="IPR006963">
    <property type="entry name" value="Mopterin_OxRdtase_4Fe-4S_dom"/>
</dbReference>
<evidence type="ECO:0000256" key="9">
    <source>
        <dbReference type="ARBA" id="ARBA00023014"/>
    </source>
</evidence>
<dbReference type="InterPro" id="IPR041957">
    <property type="entry name" value="CT_Nitrate-R-NapA-like"/>
</dbReference>
<dbReference type="SMART" id="SM00926">
    <property type="entry name" value="Molybdop_Fe4S4"/>
    <property type="match status" value="1"/>
</dbReference>
<accession>A0A063XYT5</accession>
<evidence type="ECO:0000256" key="10">
    <source>
        <dbReference type="ARBA" id="ARBA00023063"/>
    </source>
</evidence>
<dbReference type="GO" id="GO:0042128">
    <property type="term" value="P:nitrate assimilation"/>
    <property type="evidence" value="ECO:0007669"/>
    <property type="project" value="UniProtKB-KW"/>
</dbReference>
<dbReference type="PROSITE" id="PS51669">
    <property type="entry name" value="4FE4S_MOW_BIS_MGD"/>
    <property type="match status" value="1"/>
</dbReference>
<dbReference type="Pfam" id="PF04324">
    <property type="entry name" value="Fer2_BFD"/>
    <property type="match status" value="1"/>
</dbReference>
<dbReference type="InterPro" id="IPR007419">
    <property type="entry name" value="BFD-like_2Fe2S-bd_dom"/>
</dbReference>
<evidence type="ECO:0000259" key="11">
    <source>
        <dbReference type="PROSITE" id="PS51669"/>
    </source>
</evidence>
<dbReference type="RefSeq" id="WP_036550349.1">
    <property type="nucleotide sequence ID" value="NZ_JMSZ01000042.1"/>
</dbReference>
<dbReference type="GO" id="GO:0016020">
    <property type="term" value="C:membrane"/>
    <property type="evidence" value="ECO:0007669"/>
    <property type="project" value="TreeGrafter"/>
</dbReference>
<organism evidence="12 13">
    <name type="scientific">Nitrincola lacisaponensis</name>
    <dbReference type="NCBI Taxonomy" id="267850"/>
    <lineage>
        <taxon>Bacteria</taxon>
        <taxon>Pseudomonadati</taxon>
        <taxon>Pseudomonadota</taxon>
        <taxon>Gammaproteobacteria</taxon>
        <taxon>Oceanospirillales</taxon>
        <taxon>Oceanospirillaceae</taxon>
        <taxon>Nitrincola</taxon>
    </lineage>
</organism>
<keyword evidence="9" id="KW-0411">Iron-sulfur</keyword>
<dbReference type="PROSITE" id="PS00551">
    <property type="entry name" value="MOLYBDOPTERIN_PROK_1"/>
    <property type="match status" value="1"/>
</dbReference>
<dbReference type="OrthoDB" id="9810782at2"/>
<evidence type="ECO:0000256" key="8">
    <source>
        <dbReference type="ARBA" id="ARBA00023004"/>
    </source>
</evidence>
<keyword evidence="5" id="KW-0500">Molybdenum</keyword>
<sequence length="881" mass="98110">MKQHTTCPYCGVGCGVTAELADNRLIAVSGDSQHPANFGRLCIKGMTLPETVSADARLQLPRLHGQAISWDDAMTQLSQAITEALESHGPDSIAFYLSGQLLTEDYYVANKLMKGFLGSAQVDTNSRLCMASTVAGHKRAFGADAVPGCYADIELADLVILAGSNAAWNHPILYQRIQTARQARPAVKVVVIDPRATASCDIADLHLALRPGTDALLFNALLVYLADQGCLDQQYIEQHTQGFDETLQQARQATPNLQQAAQQTDLPLEDLTRFCEWFASTDKTLFLFSQGINQSSSGTDKVNSLINCHLATGRVGKPGSSPLSLTGQPNAMGGREVGGLANQLAAHMDFTPEHIDRVRRFWNAPNMATAPGRKAIDLFHAVERGEIKVLWIMGTNPLVSLPDTERVKRALKRCEWLVVSEPMASTDTLNLADLCLPSTTWGEKNGTVTNSERRISRQQPLLSAPGEARQDWQILCDLAQRLGFGNAFNYQHPADIFIEHAALSGFENQGSRCFDISGLSQLDQHAYDRLQPIQWPVTTTTPYGTQRLFSENRFYTPSGKAHFVPVQFRAPEQTLNDNYPLRLNTGRIRDQWHTMTRTGRSERLFQHRSEPFIDLHPQDASARQISTGDLAQVENQQGRYIGRVRLTTDQRPGEVFIPMHWNHQFSAQGRCNALIQPVTDPVSGQPESKQGAVEVRRFPARWHGQLLTRDNISAQLRGYWSRQPLAPCQQYILAETDWPGDWSNWCLQHLGQRPDGYLENPITGQFQAYATEQQRLKWWLLITPTYQPADLRQMAALFESPSLTPSQRGRLLHGLDSPQHTQVCSCYQVDEQRIREAIQSGCRSVTELGDRLSCGTRCGSCIPELKALLAQEVEHATVDLD</sequence>
<dbReference type="GO" id="GO:0043546">
    <property type="term" value="F:molybdopterin cofactor binding"/>
    <property type="evidence" value="ECO:0007669"/>
    <property type="project" value="InterPro"/>
</dbReference>
<evidence type="ECO:0000313" key="13">
    <source>
        <dbReference type="Proteomes" id="UP000027318"/>
    </source>
</evidence>
<dbReference type="GO" id="GO:0045333">
    <property type="term" value="P:cellular respiration"/>
    <property type="evidence" value="ECO:0007669"/>
    <property type="project" value="UniProtKB-ARBA"/>
</dbReference>
<dbReference type="Gene3D" id="3.40.228.10">
    <property type="entry name" value="Dimethylsulfoxide Reductase, domain 2"/>
    <property type="match status" value="1"/>
</dbReference>
<dbReference type="Gene3D" id="3.40.50.740">
    <property type="match status" value="1"/>
</dbReference>
<dbReference type="InterPro" id="IPR027467">
    <property type="entry name" value="MopterinOxRdtase_cofactor_BS"/>
</dbReference>
<evidence type="ECO:0000256" key="7">
    <source>
        <dbReference type="ARBA" id="ARBA00023002"/>
    </source>
</evidence>
<dbReference type="SUPFAM" id="SSF53706">
    <property type="entry name" value="Formate dehydrogenase/DMSO reductase, domains 1-3"/>
    <property type="match status" value="1"/>
</dbReference>
<dbReference type="GO" id="GO:1990204">
    <property type="term" value="C:oxidoreductase complex"/>
    <property type="evidence" value="ECO:0007669"/>
    <property type="project" value="UniProtKB-ARBA"/>
</dbReference>
<evidence type="ECO:0000256" key="6">
    <source>
        <dbReference type="ARBA" id="ARBA00022723"/>
    </source>
</evidence>
<keyword evidence="13" id="KW-1185">Reference proteome</keyword>
<dbReference type="Gene3D" id="2.20.25.90">
    <property type="entry name" value="ADC-like domains"/>
    <property type="match status" value="1"/>
</dbReference>
<dbReference type="SUPFAM" id="SSF50692">
    <property type="entry name" value="ADC-like"/>
    <property type="match status" value="1"/>
</dbReference>
<name>A0A063XYT5_9GAMM</name>
<dbReference type="STRING" id="267850.ADINL_3114"/>
<dbReference type="AlphaFoldDB" id="A0A063XYT5"/>
<keyword evidence="7 12" id="KW-0560">Oxidoreductase</keyword>
<comment type="cofactor">
    <cofactor evidence="2">
        <name>[4Fe-4S] cluster</name>
        <dbReference type="ChEBI" id="CHEBI:49883"/>
    </cofactor>
</comment>
<evidence type="ECO:0000256" key="4">
    <source>
        <dbReference type="ARBA" id="ARBA00022485"/>
    </source>
</evidence>
<comment type="cofactor">
    <cofactor evidence="1">
        <name>Mo-bis(molybdopterin guanine dinucleotide)</name>
        <dbReference type="ChEBI" id="CHEBI:60539"/>
    </cofactor>
</comment>
<dbReference type="CDD" id="cd02791">
    <property type="entry name" value="MopB_CT_Nitrate-R-NapA-like"/>
    <property type="match status" value="1"/>
</dbReference>
<dbReference type="Proteomes" id="UP000027318">
    <property type="component" value="Unassembled WGS sequence"/>
</dbReference>
<comment type="similarity">
    <text evidence="3">Belongs to the prokaryotic molybdopterin-containing oxidoreductase family. NasA/NapA/NarB subfamily.</text>
</comment>
<dbReference type="EC" id="1.7.99.4" evidence="12"/>
<dbReference type="InterPro" id="IPR006656">
    <property type="entry name" value="Mopterin_OxRdtase"/>
</dbReference>
<evidence type="ECO:0000256" key="1">
    <source>
        <dbReference type="ARBA" id="ARBA00001942"/>
    </source>
</evidence>
<keyword evidence="10" id="KW-0534">Nitrate assimilation</keyword>
<dbReference type="PANTHER" id="PTHR43105">
    <property type="entry name" value="RESPIRATORY NITRATE REDUCTASE"/>
    <property type="match status" value="1"/>
</dbReference>
<evidence type="ECO:0000313" key="12">
    <source>
        <dbReference type="EMBL" id="KDE38659.1"/>
    </source>
</evidence>
<keyword evidence="6" id="KW-0479">Metal-binding</keyword>
<feature type="domain" description="4Fe-4S Mo/W bis-MGD-type" evidence="11">
    <location>
        <begin position="1"/>
        <end position="56"/>
    </location>
</feature>
<keyword evidence="8" id="KW-0408">Iron</keyword>
<dbReference type="InterPro" id="IPR050123">
    <property type="entry name" value="Prok_molybdopt-oxidoreductase"/>
</dbReference>
<dbReference type="GO" id="GO:0051539">
    <property type="term" value="F:4 iron, 4 sulfur cluster binding"/>
    <property type="evidence" value="ECO:0007669"/>
    <property type="project" value="UniProtKB-KW"/>
</dbReference>
<protein>
    <submittedName>
        <fullName evidence="12">Assimilatory nitrate reductase large subunit</fullName>
        <ecNumber evidence="12">1.7.99.4</ecNumber>
    </submittedName>
</protein>
<comment type="caution">
    <text evidence="12">The sequence shown here is derived from an EMBL/GenBank/DDBJ whole genome shotgun (WGS) entry which is preliminary data.</text>
</comment>
<evidence type="ECO:0000256" key="5">
    <source>
        <dbReference type="ARBA" id="ARBA00022505"/>
    </source>
</evidence>
<dbReference type="InterPro" id="IPR006657">
    <property type="entry name" value="MoPterin_dinucl-bd_dom"/>
</dbReference>
<dbReference type="InterPro" id="IPR041854">
    <property type="entry name" value="BFD-like_2Fe2S-bd_dom_sf"/>
</dbReference>
<dbReference type="EMBL" id="JMSZ01000042">
    <property type="protein sequence ID" value="KDE38659.1"/>
    <property type="molecule type" value="Genomic_DNA"/>
</dbReference>
<gene>
    <name evidence="12" type="ORF">ADINL_3114</name>
</gene>
<dbReference type="PANTHER" id="PTHR43105:SF9">
    <property type="entry name" value="NADPH-FE(3+) OXIDOREDUCTASE SUBUNIT ALPHA"/>
    <property type="match status" value="1"/>
</dbReference>
<dbReference type="CDD" id="cd02754">
    <property type="entry name" value="MopB_Nitrate-R-NapA-like"/>
    <property type="match status" value="1"/>
</dbReference>
<dbReference type="GO" id="GO:0016491">
    <property type="term" value="F:oxidoreductase activity"/>
    <property type="evidence" value="ECO:0007669"/>
    <property type="project" value="UniProtKB-KW"/>
</dbReference>
<evidence type="ECO:0000256" key="3">
    <source>
        <dbReference type="ARBA" id="ARBA00008747"/>
    </source>
</evidence>
<reference evidence="12 13" key="1">
    <citation type="journal article" date="2005" name="Int. J. Syst. Evol. Microbiol.">
        <title>Nitrincola lacisaponensis gen. nov., sp. nov., a novel alkaliphilic bacterium isolated from an alkaline, saline lake.</title>
        <authorList>
            <person name="Dimitriu P.A."/>
            <person name="Shukla S.K."/>
            <person name="Conradt J."/>
            <person name="Marquez M.C."/>
            <person name="Ventosa A."/>
            <person name="Maglia A."/>
            <person name="Peyton B.M."/>
            <person name="Pinkart H.C."/>
            <person name="Mormile M.R."/>
        </authorList>
    </citation>
    <scope>NUCLEOTIDE SEQUENCE [LARGE SCALE GENOMIC DNA]</scope>
    <source>
        <strain evidence="12 13">4CA</strain>
    </source>
</reference>
<dbReference type="Pfam" id="PF01568">
    <property type="entry name" value="Molydop_binding"/>
    <property type="match status" value="1"/>
</dbReference>
<dbReference type="Pfam" id="PF00384">
    <property type="entry name" value="Molybdopterin"/>
    <property type="match status" value="1"/>
</dbReference>
<proteinExistence type="inferred from homology"/>
<dbReference type="Pfam" id="PF04879">
    <property type="entry name" value="Molybdop_Fe4S4"/>
    <property type="match status" value="1"/>
</dbReference>
<keyword evidence="4" id="KW-0004">4Fe-4S</keyword>